<keyword evidence="5" id="KW-0808">Transferase</keyword>
<dbReference type="Proteomes" id="UP000036681">
    <property type="component" value="Unplaced"/>
</dbReference>
<dbReference type="PANTHER" id="PTHR13145:SF0">
    <property type="entry name" value="E3 UBIQUITIN-PROTEIN LIGASE MARCHF6"/>
    <property type="match status" value="1"/>
</dbReference>
<comment type="subcellular location">
    <subcellularLocation>
        <location evidence="2">Membrane</location>
        <topology evidence="2">Multi-pass membrane protein</topology>
    </subcellularLocation>
</comment>
<dbReference type="SUPFAM" id="SSF57850">
    <property type="entry name" value="RING/U-box"/>
    <property type="match status" value="1"/>
</dbReference>
<evidence type="ECO:0000256" key="9">
    <source>
        <dbReference type="ARBA" id="ARBA00022786"/>
    </source>
</evidence>
<keyword evidence="10" id="KW-0862">Zinc</keyword>
<evidence type="ECO:0000256" key="5">
    <source>
        <dbReference type="ARBA" id="ARBA00022679"/>
    </source>
</evidence>
<evidence type="ECO:0000256" key="2">
    <source>
        <dbReference type="ARBA" id="ARBA00004141"/>
    </source>
</evidence>
<accession>A0A9J2PD16</accession>
<keyword evidence="7" id="KW-0479">Metal-binding</keyword>
<dbReference type="GO" id="GO:0061630">
    <property type="term" value="F:ubiquitin protein ligase activity"/>
    <property type="evidence" value="ECO:0007669"/>
    <property type="project" value="UniProtKB-EC"/>
</dbReference>
<keyword evidence="9" id="KW-0833">Ubl conjugation pathway</keyword>
<dbReference type="InterPro" id="IPR013083">
    <property type="entry name" value="Znf_RING/FYVE/PHD"/>
</dbReference>
<keyword evidence="8" id="KW-0863">Zinc-finger</keyword>
<evidence type="ECO:0000256" key="12">
    <source>
        <dbReference type="ARBA" id="ARBA00023136"/>
    </source>
</evidence>
<name>A0A9J2PD16_ASCLU</name>
<dbReference type="SMART" id="SM00744">
    <property type="entry name" value="RINGv"/>
    <property type="match status" value="1"/>
</dbReference>
<dbReference type="PANTHER" id="PTHR13145">
    <property type="entry name" value="SSM4 PROTEIN"/>
    <property type="match status" value="1"/>
</dbReference>
<dbReference type="FunFam" id="3.30.40.10:FF:000287">
    <property type="entry name" value="RING finger membrane protein"/>
    <property type="match status" value="1"/>
</dbReference>
<evidence type="ECO:0000313" key="16">
    <source>
        <dbReference type="WBParaSite" id="ALUE_0000781701-mRNA-1"/>
    </source>
</evidence>
<evidence type="ECO:0000259" key="14">
    <source>
        <dbReference type="PROSITE" id="PS51292"/>
    </source>
</evidence>
<proteinExistence type="predicted"/>
<evidence type="ECO:0000256" key="11">
    <source>
        <dbReference type="ARBA" id="ARBA00022989"/>
    </source>
</evidence>
<keyword evidence="11" id="KW-1133">Transmembrane helix</keyword>
<dbReference type="InterPro" id="IPR056521">
    <property type="entry name" value="MARCHF6-like_C"/>
</dbReference>
<comment type="catalytic activity">
    <reaction evidence="1">
        <text>S-ubiquitinyl-[E2 ubiquitin-conjugating enzyme]-L-cysteine + [acceptor protein]-L-lysine = [E2 ubiquitin-conjugating enzyme]-L-cysteine + N(6)-ubiquitinyl-[acceptor protein]-L-lysine.</text>
        <dbReference type="EC" id="2.3.2.27"/>
    </reaction>
</comment>
<keyword evidence="6" id="KW-0812">Transmembrane</keyword>
<feature type="domain" description="RING-CH-type" evidence="14">
    <location>
        <begin position="71"/>
        <end position="130"/>
    </location>
</feature>
<dbReference type="AlphaFoldDB" id="A0A9J2PD16"/>
<protein>
    <recommendedName>
        <fullName evidence="4">RING-type E3 ubiquitin transferase</fullName>
        <ecNumber evidence="4">2.3.2.27</ecNumber>
    </recommendedName>
</protein>
<evidence type="ECO:0000256" key="3">
    <source>
        <dbReference type="ARBA" id="ARBA00004906"/>
    </source>
</evidence>
<reference evidence="16" key="1">
    <citation type="submission" date="2023-03" db="UniProtKB">
        <authorList>
            <consortium name="WormBaseParasite"/>
        </authorList>
    </citation>
    <scope>IDENTIFICATION</scope>
</reference>
<dbReference type="GO" id="GO:0036503">
    <property type="term" value="P:ERAD pathway"/>
    <property type="evidence" value="ECO:0007669"/>
    <property type="project" value="TreeGrafter"/>
</dbReference>
<evidence type="ECO:0000256" key="7">
    <source>
        <dbReference type="ARBA" id="ARBA00022723"/>
    </source>
</evidence>
<keyword evidence="12" id="KW-0472">Membrane</keyword>
<dbReference type="GO" id="GO:0008270">
    <property type="term" value="F:zinc ion binding"/>
    <property type="evidence" value="ECO:0007669"/>
    <property type="project" value="UniProtKB-KW"/>
</dbReference>
<dbReference type="CDD" id="cd16702">
    <property type="entry name" value="RING_CH-C4HC3_MARCH6"/>
    <property type="match status" value="1"/>
</dbReference>
<feature type="region of interest" description="Disordered" evidence="13">
    <location>
        <begin position="922"/>
        <end position="941"/>
    </location>
</feature>
<dbReference type="WBParaSite" id="ALUE_0000781701-mRNA-1">
    <property type="protein sequence ID" value="ALUE_0000781701-mRNA-1"/>
    <property type="gene ID" value="ALUE_0000781701"/>
</dbReference>
<feature type="region of interest" description="Disordered" evidence="13">
    <location>
        <begin position="48"/>
        <end position="74"/>
    </location>
</feature>
<evidence type="ECO:0000256" key="13">
    <source>
        <dbReference type="SAM" id="MobiDB-lite"/>
    </source>
</evidence>
<organism evidence="15 16">
    <name type="scientific">Ascaris lumbricoides</name>
    <name type="common">Giant roundworm</name>
    <dbReference type="NCBI Taxonomy" id="6252"/>
    <lineage>
        <taxon>Eukaryota</taxon>
        <taxon>Metazoa</taxon>
        <taxon>Ecdysozoa</taxon>
        <taxon>Nematoda</taxon>
        <taxon>Chromadorea</taxon>
        <taxon>Rhabditida</taxon>
        <taxon>Spirurina</taxon>
        <taxon>Ascaridomorpha</taxon>
        <taxon>Ascaridoidea</taxon>
        <taxon>Ascarididae</taxon>
        <taxon>Ascaris</taxon>
    </lineage>
</organism>
<comment type="pathway">
    <text evidence="3">Protein modification; protein ubiquitination.</text>
</comment>
<dbReference type="Pfam" id="PF12906">
    <property type="entry name" value="RINGv"/>
    <property type="match status" value="1"/>
</dbReference>
<dbReference type="Pfam" id="PF23113">
    <property type="entry name" value="MARCHF6_C"/>
    <property type="match status" value="1"/>
</dbReference>
<evidence type="ECO:0000256" key="10">
    <source>
        <dbReference type="ARBA" id="ARBA00022833"/>
    </source>
</evidence>
<evidence type="ECO:0000256" key="8">
    <source>
        <dbReference type="ARBA" id="ARBA00022771"/>
    </source>
</evidence>
<dbReference type="InterPro" id="IPR011016">
    <property type="entry name" value="Znf_RING-CH"/>
</dbReference>
<sequence length="969" mass="108410">MIASDGEKREVTAQTAAILVFVPFKEQLLFGLKERMAQVNDISACAVGSSASSSQGDEVTLPSAKRTSSTDEPESTDICRVCRSAGDSALYYPCLCTGSIKYVHQDCLLEWLKYSKKEVCELCNHKYSFQPIYRPDMPTTLPFSEIIRGVLVDVGRVLRAWAVYTLVLVAWLGIVPLTACRVYRIVFTASVANVLALPFQLFSFENIFTDCLKGCFIVSVFLCAFISLVWLREQIIHGGPQEWLVIDGAQGDAQNGREDVANPDVVQGIAENRDEDEVVDGGGGMRDEEGIVAGEEAAEGGGAGEGGEADNWREWERVADELTWQRLLGLDGSLLFLEHVFWVISLNTLFTILFAFSPYQLGYSLLRYLGIASRIQYFPTLTAVLLGYVLICFIVRILHIAASFFGFAPMYRLFGMCYLVVKVFLLVLIEIGFFPIICGWWLDICSLPLFASTLSRRLASFSASPTSSLFLHWLIGMVYVFYSASFVLVLREVLRPGVLWFLRNLNDPEFNPIQEMIELPVVRHVRRLVASTSLFFTTILLVVYLPLTFISRYVPSVLPFNLSLAAETPLNELSLELLILQVVLPALLEQTHARTLLKTVVRVWCALFGRLLNLEHYLLPEEEPRQEAHNVVPVVEPAQAQGLAAQHQALLLVREPQGFQAYRKPSYFAFRIVALLVALSCTSMLSSIVLCVVPVSIGRFLIYHLSGHRNVHELYTVATGLYTCWLLLKLALVVYEYAPRGSRYVLSAFRGTLSTVVKIGAVALPIVVVIPLLTGVCFQVAVMSPIRVSPHQTPLLFPWQHWAMGILHCKIFCAAVMMGPDWWMKQIFEQLYVDGVRGLRVGYLYAQLVAPVLCSLGMYLSAPQVIFAIVSSMADVSSVERVLFLRYCYPSLLLFATCLHFVYWQCSKLQALAQKIRNDNQKVDPWSSNKRPSNGRRPDSAENKGLVSLLTVQTLTIAKWKAVFGLHSQ</sequence>
<evidence type="ECO:0000256" key="4">
    <source>
        <dbReference type="ARBA" id="ARBA00012483"/>
    </source>
</evidence>
<evidence type="ECO:0000313" key="15">
    <source>
        <dbReference type="Proteomes" id="UP000036681"/>
    </source>
</evidence>
<evidence type="ECO:0000256" key="6">
    <source>
        <dbReference type="ARBA" id="ARBA00022692"/>
    </source>
</evidence>
<dbReference type="Gene3D" id="3.30.40.10">
    <property type="entry name" value="Zinc/RING finger domain, C3HC4 (zinc finger)"/>
    <property type="match status" value="1"/>
</dbReference>
<evidence type="ECO:0000256" key="1">
    <source>
        <dbReference type="ARBA" id="ARBA00000900"/>
    </source>
</evidence>
<dbReference type="PROSITE" id="PS51292">
    <property type="entry name" value="ZF_RING_CH"/>
    <property type="match status" value="1"/>
</dbReference>
<keyword evidence="15" id="KW-1185">Reference proteome</keyword>
<dbReference type="GO" id="GO:0005789">
    <property type="term" value="C:endoplasmic reticulum membrane"/>
    <property type="evidence" value="ECO:0007669"/>
    <property type="project" value="TreeGrafter"/>
</dbReference>
<dbReference type="EC" id="2.3.2.27" evidence="4"/>